<proteinExistence type="predicted"/>
<dbReference type="PRINTS" id="PR00111">
    <property type="entry name" value="ABHYDROLASE"/>
</dbReference>
<dbReference type="InterPro" id="IPR050266">
    <property type="entry name" value="AB_hydrolase_sf"/>
</dbReference>
<accession>A0A8J3NPE1</accession>
<evidence type="ECO:0000313" key="4">
    <source>
        <dbReference type="Proteomes" id="UP000619293"/>
    </source>
</evidence>
<reference evidence="3 4" key="1">
    <citation type="submission" date="2021-01" db="EMBL/GenBank/DDBJ databases">
        <title>Whole genome shotgun sequence of Catellatospora chokoriensis NBRC 107358.</title>
        <authorList>
            <person name="Komaki H."/>
            <person name="Tamura T."/>
        </authorList>
    </citation>
    <scope>NUCLEOTIDE SEQUENCE [LARGE SCALE GENOMIC DNA]</scope>
    <source>
        <strain evidence="3 4">NBRC 107358</strain>
    </source>
</reference>
<dbReference type="SUPFAM" id="SSF53474">
    <property type="entry name" value="alpha/beta-Hydrolases"/>
    <property type="match status" value="1"/>
</dbReference>
<dbReference type="AlphaFoldDB" id="A0A8J3NPE1"/>
<keyword evidence="1 3" id="KW-0378">Hydrolase</keyword>
<dbReference type="PANTHER" id="PTHR43798">
    <property type="entry name" value="MONOACYLGLYCEROL LIPASE"/>
    <property type="match status" value="1"/>
</dbReference>
<dbReference type="Gene3D" id="3.40.50.1820">
    <property type="entry name" value="alpha/beta hydrolase"/>
    <property type="match status" value="1"/>
</dbReference>
<feature type="domain" description="AB hydrolase-1" evidence="2">
    <location>
        <begin position="26"/>
        <end position="247"/>
    </location>
</feature>
<dbReference type="EMBL" id="BONG01000006">
    <property type="protein sequence ID" value="GIF87850.1"/>
    <property type="molecule type" value="Genomic_DNA"/>
</dbReference>
<organism evidence="3 4">
    <name type="scientific">Catellatospora chokoriensis</name>
    <dbReference type="NCBI Taxonomy" id="310353"/>
    <lineage>
        <taxon>Bacteria</taxon>
        <taxon>Bacillati</taxon>
        <taxon>Actinomycetota</taxon>
        <taxon>Actinomycetes</taxon>
        <taxon>Micromonosporales</taxon>
        <taxon>Micromonosporaceae</taxon>
        <taxon>Catellatospora</taxon>
    </lineage>
</organism>
<dbReference type="Proteomes" id="UP000619293">
    <property type="component" value="Unassembled WGS sequence"/>
</dbReference>
<name>A0A8J3NPE1_9ACTN</name>
<dbReference type="InterPro" id="IPR000073">
    <property type="entry name" value="AB_hydrolase_1"/>
</dbReference>
<evidence type="ECO:0000313" key="3">
    <source>
        <dbReference type="EMBL" id="GIF87850.1"/>
    </source>
</evidence>
<comment type="caution">
    <text evidence="3">The sequence shown here is derived from an EMBL/GenBank/DDBJ whole genome shotgun (WGS) entry which is preliminary data.</text>
</comment>
<evidence type="ECO:0000259" key="2">
    <source>
        <dbReference type="Pfam" id="PF12697"/>
    </source>
</evidence>
<dbReference type="GO" id="GO:0016020">
    <property type="term" value="C:membrane"/>
    <property type="evidence" value="ECO:0007669"/>
    <property type="project" value="TreeGrafter"/>
</dbReference>
<protein>
    <submittedName>
        <fullName evidence="3">Hydrolase</fullName>
    </submittedName>
</protein>
<gene>
    <name evidence="3" type="ORF">Cch02nite_12940</name>
</gene>
<evidence type="ECO:0000256" key="1">
    <source>
        <dbReference type="ARBA" id="ARBA00022801"/>
    </source>
</evidence>
<dbReference type="Pfam" id="PF12697">
    <property type="entry name" value="Abhydrolase_6"/>
    <property type="match status" value="1"/>
</dbReference>
<dbReference type="PANTHER" id="PTHR43798:SF31">
    <property type="entry name" value="AB HYDROLASE SUPERFAMILY PROTEIN YCLE"/>
    <property type="match status" value="1"/>
</dbReference>
<keyword evidence="4" id="KW-1185">Reference proteome</keyword>
<sequence length="259" mass="27783">MLRRVTGHGERVGGLWLEVTGAGEPVVLLHGAGMDSRLWDGVVPELAGRHTVIRYDARGLGRSDQPTGPYLDVDDLRTVLDHVRVDRAALVGLSMGGETALDFALAEPGRVASLALVGTSVSGWDWPRTPELAAYDRARGDGAADLLATLELEIWAGLGNGPPGGALIERMVVDNARRRVGAEAYALFPAEDALPRLATIAVPTLVLWGEHDHPEIAVIARRLLVEMPGATGEPVPDADHYLPLRTPDHLTEQLLRHLA</sequence>
<dbReference type="InterPro" id="IPR029058">
    <property type="entry name" value="AB_hydrolase_fold"/>
</dbReference>
<dbReference type="GO" id="GO:0016787">
    <property type="term" value="F:hydrolase activity"/>
    <property type="evidence" value="ECO:0007669"/>
    <property type="project" value="UniProtKB-KW"/>
</dbReference>